<name>A0A4Y1RMT4_PRUDU</name>
<evidence type="ECO:0000313" key="1">
    <source>
        <dbReference type="EMBL" id="BBH05519.1"/>
    </source>
</evidence>
<accession>A0A4Y1RMT4</accession>
<reference evidence="1" key="1">
    <citation type="journal article" date="2019" name="Science">
        <title>Mutation of a bHLH transcription factor allowed almond domestication.</title>
        <authorList>
            <person name="Sanchez-Perez R."/>
            <person name="Pavan S."/>
            <person name="Mazzeo R."/>
            <person name="Moldovan C."/>
            <person name="Aiese Cigliano R."/>
            <person name="Del Cueto J."/>
            <person name="Ricciardi F."/>
            <person name="Lotti C."/>
            <person name="Ricciardi L."/>
            <person name="Dicenta F."/>
            <person name="Lopez-Marques R.L."/>
            <person name="Lindberg Moller B."/>
        </authorList>
    </citation>
    <scope>NUCLEOTIDE SEQUENCE</scope>
</reference>
<dbReference type="AlphaFoldDB" id="A0A4Y1RMT4"/>
<sequence>MLGVYVSGTGRGGCRKPALYPLLLEASSVPISQLGDLDFYLDFSVTRSITKGWPQWFDRELTALTTKDVLSRKHPRAACSMKMNMNWRASAVSYETFSLTNKRLRMALGAWWKHRKDHLIVESISQVAETHFLLLLLDVRVAADTALRLQQRAS</sequence>
<organism evidence="1">
    <name type="scientific">Prunus dulcis</name>
    <name type="common">Almond</name>
    <name type="synonym">Amygdalus dulcis</name>
    <dbReference type="NCBI Taxonomy" id="3755"/>
    <lineage>
        <taxon>Eukaryota</taxon>
        <taxon>Viridiplantae</taxon>
        <taxon>Streptophyta</taxon>
        <taxon>Embryophyta</taxon>
        <taxon>Tracheophyta</taxon>
        <taxon>Spermatophyta</taxon>
        <taxon>Magnoliopsida</taxon>
        <taxon>eudicotyledons</taxon>
        <taxon>Gunneridae</taxon>
        <taxon>Pentapetalae</taxon>
        <taxon>rosids</taxon>
        <taxon>fabids</taxon>
        <taxon>Rosales</taxon>
        <taxon>Rosaceae</taxon>
        <taxon>Amygdaloideae</taxon>
        <taxon>Amygdaleae</taxon>
        <taxon>Prunus</taxon>
    </lineage>
</organism>
<proteinExistence type="predicted"/>
<protein>
    <submittedName>
        <fullName evidence="1">Uncharacterized protein</fullName>
    </submittedName>
</protein>
<gene>
    <name evidence="1" type="ORF">Prudu_016927</name>
</gene>
<dbReference type="EMBL" id="AP019302">
    <property type="protein sequence ID" value="BBH05519.1"/>
    <property type="molecule type" value="Genomic_DNA"/>
</dbReference>